<sequence length="545" mass="62535">MTRGIVVTNGTPTEGMVFHMALLFDHSYHSVRDFTMMPVQLKIKEKLRPGKRLGTHETVLTEDTLIYGDVLEWPSKDARGRPIEFVREYRKVREVYQTRLFDAHRIQQMAHPNVTVNAWVILKIRENQTLKYELHSFKETADSFQFLVRKAKWNEGQLGNLSVLYDPVDEKPQNQEYQSTLADTLTGMHGIVISKKIVLDTSHPGYCFHRIVIRDGDNYPENGKTIRFNAERLEFLNIYAIKDLFVVTNEKQMPLTPNGRVKVTISPASSLHGFYYCKTLNCYVDDPDNILEVWLLSEYSKSALQVGITATEPSTKGTPRFVVAEITDKKLAKLNAFRAEGKMILTDESGIAPNNFRFPIRPGNYTYRDVWIAINDCHPGEIIKPQLKFKYVAVAELEMIQADALRICPKVVVVSNVPDYPDSLSGVDDSFIEAESVMNNVDVPPVFAAMPDEEFEKELKTRGGSVEKMMEELERNPHWHSDPKQLIDRQIEDHLRSCEACADRKFSADCFFAEYLSRVIEKNMGIMEVLKQDIISILLARRFRN</sequence>
<dbReference type="Pfam" id="PF24343">
    <property type="entry name" value="OB_DEPS-1_1st"/>
    <property type="match status" value="1"/>
</dbReference>
<dbReference type="eggNOG" id="ENOG502TGDH">
    <property type="taxonomic scope" value="Eukaryota"/>
</dbReference>
<feature type="domain" description="P-granule-associated protein DEPS-1 first OB-fold" evidence="2">
    <location>
        <begin position="3"/>
        <end position="91"/>
    </location>
</feature>
<evidence type="ECO:0000259" key="1">
    <source>
        <dbReference type="Pfam" id="PF24342"/>
    </source>
</evidence>
<gene>
    <name evidence="3" type="ORF">CAEBREN_32718</name>
</gene>
<evidence type="ECO:0000313" key="4">
    <source>
        <dbReference type="Proteomes" id="UP000008068"/>
    </source>
</evidence>
<dbReference type="OrthoDB" id="5806136at2759"/>
<dbReference type="InParanoid" id="G0P3W9"/>
<dbReference type="HOGENOM" id="CLU_037159_0_0_1"/>
<dbReference type="InterPro" id="IPR057143">
    <property type="entry name" value="OB_DEPS-1_2nd"/>
</dbReference>
<dbReference type="AlphaFoldDB" id="G0P3W9"/>
<protein>
    <submittedName>
        <fullName evidence="3">Uncharacterized protein</fullName>
    </submittedName>
</protein>
<dbReference type="EMBL" id="GL380054">
    <property type="protein sequence ID" value="EGT44361.1"/>
    <property type="molecule type" value="Genomic_DNA"/>
</dbReference>
<dbReference type="Proteomes" id="UP000008068">
    <property type="component" value="Unassembled WGS sequence"/>
</dbReference>
<accession>G0P3W9</accession>
<name>G0P3W9_CAEBE</name>
<proteinExistence type="predicted"/>
<evidence type="ECO:0000313" key="3">
    <source>
        <dbReference type="EMBL" id="EGT44361.1"/>
    </source>
</evidence>
<dbReference type="STRING" id="135651.G0P3W9"/>
<organism evidence="4">
    <name type="scientific">Caenorhabditis brenneri</name>
    <name type="common">Nematode worm</name>
    <dbReference type="NCBI Taxonomy" id="135651"/>
    <lineage>
        <taxon>Eukaryota</taxon>
        <taxon>Metazoa</taxon>
        <taxon>Ecdysozoa</taxon>
        <taxon>Nematoda</taxon>
        <taxon>Chromadorea</taxon>
        <taxon>Rhabditida</taxon>
        <taxon>Rhabditina</taxon>
        <taxon>Rhabditomorpha</taxon>
        <taxon>Rhabditoidea</taxon>
        <taxon>Rhabditidae</taxon>
        <taxon>Peloderinae</taxon>
        <taxon>Caenorhabditis</taxon>
    </lineage>
</organism>
<dbReference type="Pfam" id="PF24342">
    <property type="entry name" value="OB_DEPS-1_2nd"/>
    <property type="match status" value="1"/>
</dbReference>
<evidence type="ECO:0000259" key="2">
    <source>
        <dbReference type="Pfam" id="PF24343"/>
    </source>
</evidence>
<keyword evidence="4" id="KW-1185">Reference proteome</keyword>
<dbReference type="InterPro" id="IPR057139">
    <property type="entry name" value="OB_DEPS-1_1st"/>
</dbReference>
<reference evidence="4" key="1">
    <citation type="submission" date="2011-07" db="EMBL/GenBank/DDBJ databases">
        <authorList>
            <consortium name="Caenorhabditis brenneri Sequencing and Analysis Consortium"/>
            <person name="Wilson R.K."/>
        </authorList>
    </citation>
    <scope>NUCLEOTIDE SEQUENCE [LARGE SCALE GENOMIC DNA]</scope>
    <source>
        <strain evidence="4">PB2801</strain>
    </source>
</reference>
<feature type="domain" description="P-granule-associated protein DEPS-1 second OB-fold" evidence="1">
    <location>
        <begin position="105"/>
        <end position="143"/>
    </location>
</feature>
<dbReference type="FunCoup" id="G0P3W9">
    <property type="interactions" value="1731"/>
</dbReference>